<name>A0A815XD06_ADIRI</name>
<evidence type="ECO:0000313" key="4">
    <source>
        <dbReference type="EMBL" id="CAF1555974.1"/>
    </source>
</evidence>
<gene>
    <name evidence="4" type="ORF">EDS130_LOCUS46302</name>
</gene>
<organism evidence="4 5">
    <name type="scientific">Adineta ricciae</name>
    <name type="common">Rotifer</name>
    <dbReference type="NCBI Taxonomy" id="249248"/>
    <lineage>
        <taxon>Eukaryota</taxon>
        <taxon>Metazoa</taxon>
        <taxon>Spiralia</taxon>
        <taxon>Gnathifera</taxon>
        <taxon>Rotifera</taxon>
        <taxon>Eurotatoria</taxon>
        <taxon>Bdelloidea</taxon>
        <taxon>Adinetida</taxon>
        <taxon>Adinetidae</taxon>
        <taxon>Adineta</taxon>
    </lineage>
</organism>
<evidence type="ECO:0000259" key="3">
    <source>
        <dbReference type="Pfam" id="PF13359"/>
    </source>
</evidence>
<comment type="cofactor">
    <cofactor evidence="1">
        <name>a divalent metal cation</name>
        <dbReference type="ChEBI" id="CHEBI:60240"/>
    </cofactor>
</comment>
<protein>
    <recommendedName>
        <fullName evidence="3">DDE Tnp4 domain-containing protein</fullName>
    </recommendedName>
</protein>
<sequence>MINNYDDILQWVEENDIMILDRGFRDSLGVLKSLGIDVAMPSFFGPKQNQSDVQDANNSRFVTILRWVVESVNARIKRFKSFNQVIPNSLLPYVQDFIYIVAALLNCFHVSMVTQSPNYDETIRGMNSLRTQNNTLQIFLTDYNLTRNSIWNVTDIHNLVQS</sequence>
<evidence type="ECO:0000256" key="1">
    <source>
        <dbReference type="ARBA" id="ARBA00001968"/>
    </source>
</evidence>
<comment type="caution">
    <text evidence="4">The sequence shown here is derived from an EMBL/GenBank/DDBJ whole genome shotgun (WGS) entry which is preliminary data.</text>
</comment>
<keyword evidence="2" id="KW-0479">Metal-binding</keyword>
<proteinExistence type="predicted"/>
<dbReference type="OrthoDB" id="10049726at2759"/>
<dbReference type="GO" id="GO:0046872">
    <property type="term" value="F:metal ion binding"/>
    <property type="evidence" value="ECO:0007669"/>
    <property type="project" value="UniProtKB-KW"/>
</dbReference>
<evidence type="ECO:0000256" key="2">
    <source>
        <dbReference type="ARBA" id="ARBA00022723"/>
    </source>
</evidence>
<evidence type="ECO:0000313" key="5">
    <source>
        <dbReference type="Proteomes" id="UP000663852"/>
    </source>
</evidence>
<feature type="domain" description="DDE Tnp4" evidence="3">
    <location>
        <begin position="12"/>
        <end position="106"/>
    </location>
</feature>
<feature type="non-terminal residue" evidence="4">
    <location>
        <position position="162"/>
    </location>
</feature>
<dbReference type="InterPro" id="IPR027806">
    <property type="entry name" value="HARBI1_dom"/>
</dbReference>
<dbReference type="Proteomes" id="UP000663852">
    <property type="component" value="Unassembled WGS sequence"/>
</dbReference>
<dbReference type="EMBL" id="CAJNOJ010001925">
    <property type="protein sequence ID" value="CAF1555974.1"/>
    <property type="molecule type" value="Genomic_DNA"/>
</dbReference>
<dbReference type="Pfam" id="PF13359">
    <property type="entry name" value="DDE_Tnp_4"/>
    <property type="match status" value="1"/>
</dbReference>
<dbReference type="AlphaFoldDB" id="A0A815XD06"/>
<accession>A0A815XD06</accession>
<reference evidence="4" key="1">
    <citation type="submission" date="2021-02" db="EMBL/GenBank/DDBJ databases">
        <authorList>
            <person name="Nowell W R."/>
        </authorList>
    </citation>
    <scope>NUCLEOTIDE SEQUENCE</scope>
</reference>